<evidence type="ECO:0000256" key="1">
    <source>
        <dbReference type="SAM" id="SignalP"/>
    </source>
</evidence>
<protein>
    <submittedName>
        <fullName evidence="2">Uncharacterized protein</fullName>
    </submittedName>
</protein>
<organism evidence="2 3">
    <name type="scientific">Parnassius mnemosyne</name>
    <name type="common">clouded apollo</name>
    <dbReference type="NCBI Taxonomy" id="213953"/>
    <lineage>
        <taxon>Eukaryota</taxon>
        <taxon>Metazoa</taxon>
        <taxon>Ecdysozoa</taxon>
        <taxon>Arthropoda</taxon>
        <taxon>Hexapoda</taxon>
        <taxon>Insecta</taxon>
        <taxon>Pterygota</taxon>
        <taxon>Neoptera</taxon>
        <taxon>Endopterygota</taxon>
        <taxon>Lepidoptera</taxon>
        <taxon>Glossata</taxon>
        <taxon>Ditrysia</taxon>
        <taxon>Papilionoidea</taxon>
        <taxon>Papilionidae</taxon>
        <taxon>Parnassiinae</taxon>
        <taxon>Parnassini</taxon>
        <taxon>Parnassius</taxon>
        <taxon>Driopa</taxon>
    </lineage>
</organism>
<dbReference type="PANTHER" id="PTHR11008:SF9">
    <property type="entry name" value="PROTEIN TAKEOUT-LIKE PROTEIN"/>
    <property type="match status" value="1"/>
</dbReference>
<feature type="signal peptide" evidence="1">
    <location>
        <begin position="1"/>
        <end position="17"/>
    </location>
</feature>
<dbReference type="InterPro" id="IPR038606">
    <property type="entry name" value="To_sf"/>
</dbReference>
<keyword evidence="3" id="KW-1185">Reference proteome</keyword>
<comment type="caution">
    <text evidence="2">The sequence shown here is derived from an EMBL/GenBank/DDBJ whole genome shotgun (WGS) entry which is preliminary data.</text>
</comment>
<evidence type="ECO:0000313" key="2">
    <source>
        <dbReference type="EMBL" id="CAK1600251.1"/>
    </source>
</evidence>
<reference evidence="2 3" key="1">
    <citation type="submission" date="2023-11" db="EMBL/GenBank/DDBJ databases">
        <authorList>
            <person name="Hedman E."/>
            <person name="Englund M."/>
            <person name="Stromberg M."/>
            <person name="Nyberg Akerstrom W."/>
            <person name="Nylinder S."/>
            <person name="Jareborg N."/>
            <person name="Kallberg Y."/>
            <person name="Kronander E."/>
        </authorList>
    </citation>
    <scope>NUCLEOTIDE SEQUENCE [LARGE SCALE GENOMIC DNA]</scope>
</reference>
<dbReference type="Proteomes" id="UP001314205">
    <property type="component" value="Unassembled WGS sequence"/>
</dbReference>
<gene>
    <name evidence="2" type="ORF">PARMNEM_LOCUS19032</name>
</gene>
<dbReference type="SMART" id="SM00700">
    <property type="entry name" value="JHBP"/>
    <property type="match status" value="1"/>
</dbReference>
<proteinExistence type="predicted"/>
<evidence type="ECO:0000313" key="3">
    <source>
        <dbReference type="Proteomes" id="UP001314205"/>
    </source>
</evidence>
<sequence>MRHLAIVIAAAIAIVAASPLEVQTLREKLFFTGENTRNSALEQLISSLLEEFRELMVTGSDTIPVLDPLEIDEIHVDENTISIIPGHVTINDLNVAKLSTFEINELSVTMTSLLLQRYRIILDGSVPVIDVGVGGYDLNLSIFGGTIFGKGDATIRIVEPRIRTNLLMSITLSEGFYLNLLECRINVSLASFEPKITGLFNDPVLSDFISRFLQNLVSEVLEFFEEEITELLSTTVLEVGNQILAELDLSAILGI</sequence>
<keyword evidence="1" id="KW-0732">Signal</keyword>
<feature type="chain" id="PRO_5044010287" evidence="1">
    <location>
        <begin position="18"/>
        <end position="255"/>
    </location>
</feature>
<dbReference type="AlphaFoldDB" id="A0AAV1LXT1"/>
<accession>A0AAV1LXT1</accession>
<dbReference type="PANTHER" id="PTHR11008">
    <property type="entry name" value="PROTEIN TAKEOUT-LIKE PROTEIN"/>
    <property type="match status" value="1"/>
</dbReference>
<dbReference type="InterPro" id="IPR010562">
    <property type="entry name" value="Haemolymph_juvenile_hormone-bd"/>
</dbReference>
<dbReference type="EMBL" id="CAVLGL010000115">
    <property type="protein sequence ID" value="CAK1600251.1"/>
    <property type="molecule type" value="Genomic_DNA"/>
</dbReference>
<dbReference type="Gene3D" id="3.15.10.30">
    <property type="entry name" value="Haemolymph juvenile hormone binding protein"/>
    <property type="match status" value="1"/>
</dbReference>
<name>A0AAV1LXT1_9NEOP</name>
<dbReference type="Pfam" id="PF06585">
    <property type="entry name" value="JHBP"/>
    <property type="match status" value="1"/>
</dbReference>